<feature type="compositionally biased region" description="Low complexity" evidence="1">
    <location>
        <begin position="25"/>
        <end position="57"/>
    </location>
</feature>
<keyword evidence="5" id="KW-1185">Reference proteome</keyword>
<dbReference type="EMBL" id="RKQN01000005">
    <property type="protein sequence ID" value="RPE75495.1"/>
    <property type="molecule type" value="Genomic_DNA"/>
</dbReference>
<evidence type="ECO:0000313" key="4">
    <source>
        <dbReference type="EMBL" id="RPE75495.1"/>
    </source>
</evidence>
<feature type="compositionally biased region" description="Basic and acidic residues" evidence="1">
    <location>
        <begin position="114"/>
        <end position="131"/>
    </location>
</feature>
<dbReference type="PROSITE" id="PS00018">
    <property type="entry name" value="EF_HAND_1"/>
    <property type="match status" value="1"/>
</dbReference>
<dbReference type="SUPFAM" id="SSF47473">
    <property type="entry name" value="EF-hand"/>
    <property type="match status" value="1"/>
</dbReference>
<feature type="region of interest" description="Disordered" evidence="1">
    <location>
        <begin position="23"/>
        <end position="164"/>
    </location>
</feature>
<evidence type="ECO:0000256" key="2">
    <source>
        <dbReference type="SAM" id="SignalP"/>
    </source>
</evidence>
<feature type="compositionally biased region" description="Low complexity" evidence="1">
    <location>
        <begin position="85"/>
        <end position="102"/>
    </location>
</feature>
<gene>
    <name evidence="4" type="ORF">EDC50_2940</name>
</gene>
<accession>A0A3N4V2M9</accession>
<evidence type="ECO:0000313" key="5">
    <source>
        <dbReference type="Proteomes" id="UP000269708"/>
    </source>
</evidence>
<reference evidence="4 5" key="1">
    <citation type="submission" date="2018-11" db="EMBL/GenBank/DDBJ databases">
        <title>Genomic Encyclopedia of Type Strains, Phase IV (KMG-IV): sequencing the most valuable type-strain genomes for metagenomic binning, comparative biology and taxonomic classification.</title>
        <authorList>
            <person name="Goeker M."/>
        </authorList>
    </citation>
    <scope>NUCLEOTIDE SEQUENCE [LARGE SCALE GENOMIC DNA]</scope>
    <source>
        <strain evidence="4 5">DSM 25623</strain>
    </source>
</reference>
<dbReference type="Proteomes" id="UP000269708">
    <property type="component" value="Unassembled WGS sequence"/>
</dbReference>
<sequence length="164" mass="16534">MNARHPSRPLTLALFAVLAAGHAWAQSGQTSSPQTQPPTGASPTTGSTPPPSQSSGTRDAADRASTRTGQGTMEGTTEGTRRAGTDAATGATGTDAAAAGMRQDASTSGQHSGHGADHGALDADGDGHLSRAEASGDATLSARFDRLDADRDGRLSKQELKGRK</sequence>
<keyword evidence="2" id="KW-0732">Signal</keyword>
<dbReference type="InterPro" id="IPR018247">
    <property type="entry name" value="EF_Hand_1_Ca_BS"/>
</dbReference>
<feature type="domain" description="EF-hand" evidence="3">
    <location>
        <begin position="135"/>
        <end position="164"/>
    </location>
</feature>
<evidence type="ECO:0000256" key="1">
    <source>
        <dbReference type="SAM" id="MobiDB-lite"/>
    </source>
</evidence>
<dbReference type="InterPro" id="IPR011992">
    <property type="entry name" value="EF-hand-dom_pair"/>
</dbReference>
<evidence type="ECO:0000259" key="3">
    <source>
        <dbReference type="PROSITE" id="PS50222"/>
    </source>
</evidence>
<feature type="signal peptide" evidence="2">
    <location>
        <begin position="1"/>
        <end position="25"/>
    </location>
</feature>
<protein>
    <submittedName>
        <fullName evidence="4">EF hand domain-containing protein</fullName>
    </submittedName>
</protein>
<dbReference type="RefSeq" id="WP_123771308.1">
    <property type="nucleotide sequence ID" value="NZ_RKQN01000005.1"/>
</dbReference>
<dbReference type="GO" id="GO:0005509">
    <property type="term" value="F:calcium ion binding"/>
    <property type="evidence" value="ECO:0007669"/>
    <property type="project" value="InterPro"/>
</dbReference>
<dbReference type="InterPro" id="IPR002048">
    <property type="entry name" value="EF_hand_dom"/>
</dbReference>
<dbReference type="Gene3D" id="1.10.238.10">
    <property type="entry name" value="EF-hand"/>
    <property type="match status" value="1"/>
</dbReference>
<dbReference type="Pfam" id="PF13202">
    <property type="entry name" value="EF-hand_5"/>
    <property type="match status" value="2"/>
</dbReference>
<organism evidence="4 5">
    <name type="scientific">Vulcaniibacterium tengchongense</name>
    <dbReference type="NCBI Taxonomy" id="1273429"/>
    <lineage>
        <taxon>Bacteria</taxon>
        <taxon>Pseudomonadati</taxon>
        <taxon>Pseudomonadota</taxon>
        <taxon>Gammaproteobacteria</taxon>
        <taxon>Lysobacterales</taxon>
        <taxon>Lysobacteraceae</taxon>
        <taxon>Vulcaniibacterium</taxon>
    </lineage>
</organism>
<feature type="chain" id="PRO_5018033099" evidence="2">
    <location>
        <begin position="26"/>
        <end position="164"/>
    </location>
</feature>
<proteinExistence type="predicted"/>
<dbReference type="AlphaFoldDB" id="A0A3N4V2M9"/>
<feature type="compositionally biased region" description="Low complexity" evidence="1">
    <location>
        <begin position="66"/>
        <end position="78"/>
    </location>
</feature>
<comment type="caution">
    <text evidence="4">The sequence shown here is derived from an EMBL/GenBank/DDBJ whole genome shotgun (WGS) entry which is preliminary data.</text>
</comment>
<feature type="compositionally biased region" description="Basic and acidic residues" evidence="1">
    <location>
        <begin position="143"/>
        <end position="164"/>
    </location>
</feature>
<name>A0A3N4V2M9_9GAMM</name>
<dbReference type="PROSITE" id="PS50222">
    <property type="entry name" value="EF_HAND_2"/>
    <property type="match status" value="1"/>
</dbReference>